<keyword evidence="3" id="KW-1185">Reference proteome</keyword>
<accession>A0ABQ2BZL3</accession>
<dbReference type="EMBL" id="BMDQ01000003">
    <property type="protein sequence ID" value="GGI57917.1"/>
    <property type="molecule type" value="Genomic_DNA"/>
</dbReference>
<feature type="chain" id="PRO_5045550258" description="Cytochrome c domain-containing protein" evidence="1">
    <location>
        <begin position="25"/>
        <end position="123"/>
    </location>
</feature>
<proteinExistence type="predicted"/>
<evidence type="ECO:0008006" key="4">
    <source>
        <dbReference type="Google" id="ProtNLM"/>
    </source>
</evidence>
<sequence length="123" mass="13721">MKNYKYIIGLFTILLAFNCTSVSEEDLIDNTPPPDLVNFDEDINVIFQNNCWACHGTTPQFGAQTSLVFYEEVVFGIENNNLINRISAQPGEGGAMPLGGPRLPQNLIDLIILWQEEGFLESP</sequence>
<dbReference type="InterPro" id="IPR036909">
    <property type="entry name" value="Cyt_c-like_dom_sf"/>
</dbReference>
<dbReference type="RefSeq" id="WP_188374835.1">
    <property type="nucleotide sequence ID" value="NZ_BMDQ01000003.1"/>
</dbReference>
<keyword evidence="1" id="KW-0732">Signal</keyword>
<organism evidence="2 3">
    <name type="scientific">Winogradskyella haliclonae</name>
    <dbReference type="NCBI Taxonomy" id="2048558"/>
    <lineage>
        <taxon>Bacteria</taxon>
        <taxon>Pseudomonadati</taxon>
        <taxon>Bacteroidota</taxon>
        <taxon>Flavobacteriia</taxon>
        <taxon>Flavobacteriales</taxon>
        <taxon>Flavobacteriaceae</taxon>
        <taxon>Winogradskyella</taxon>
    </lineage>
</organism>
<name>A0ABQ2BZL3_9FLAO</name>
<comment type="caution">
    <text evidence="2">The sequence shown here is derived from an EMBL/GenBank/DDBJ whole genome shotgun (WGS) entry which is preliminary data.</text>
</comment>
<reference evidence="3" key="1">
    <citation type="journal article" date="2019" name="Int. J. Syst. Evol. Microbiol.">
        <title>The Global Catalogue of Microorganisms (GCM) 10K type strain sequencing project: providing services to taxonomists for standard genome sequencing and annotation.</title>
        <authorList>
            <consortium name="The Broad Institute Genomics Platform"/>
            <consortium name="The Broad Institute Genome Sequencing Center for Infectious Disease"/>
            <person name="Wu L."/>
            <person name="Ma J."/>
        </authorList>
    </citation>
    <scope>NUCLEOTIDE SEQUENCE [LARGE SCALE GENOMIC DNA]</scope>
    <source>
        <strain evidence="3">CCM 8681</strain>
    </source>
</reference>
<evidence type="ECO:0000313" key="2">
    <source>
        <dbReference type="EMBL" id="GGI57917.1"/>
    </source>
</evidence>
<evidence type="ECO:0000256" key="1">
    <source>
        <dbReference type="SAM" id="SignalP"/>
    </source>
</evidence>
<protein>
    <recommendedName>
        <fullName evidence="4">Cytochrome c domain-containing protein</fullName>
    </recommendedName>
</protein>
<dbReference type="Proteomes" id="UP000624701">
    <property type="component" value="Unassembled WGS sequence"/>
</dbReference>
<evidence type="ECO:0000313" key="3">
    <source>
        <dbReference type="Proteomes" id="UP000624701"/>
    </source>
</evidence>
<feature type="signal peptide" evidence="1">
    <location>
        <begin position="1"/>
        <end position="24"/>
    </location>
</feature>
<dbReference type="SUPFAM" id="SSF46626">
    <property type="entry name" value="Cytochrome c"/>
    <property type="match status" value="1"/>
</dbReference>
<gene>
    <name evidence="2" type="ORF">GCM10011444_22260</name>
</gene>